<dbReference type="EMBL" id="FMAF01000003">
    <property type="protein sequence ID" value="SCB18409.1"/>
    <property type="molecule type" value="Genomic_DNA"/>
</dbReference>
<dbReference type="AlphaFoldDB" id="A0A1C3USI6"/>
<dbReference type="Pfam" id="PF11985">
    <property type="entry name" value="Phage_Mu_Gp27"/>
    <property type="match status" value="1"/>
</dbReference>
<evidence type="ECO:0008006" key="3">
    <source>
        <dbReference type="Google" id="ProtNLM"/>
    </source>
</evidence>
<proteinExistence type="predicted"/>
<evidence type="ECO:0000313" key="1">
    <source>
        <dbReference type="EMBL" id="SCB18409.1"/>
    </source>
</evidence>
<accession>A0A1C3USI6</accession>
<dbReference type="Proteomes" id="UP000199205">
    <property type="component" value="Unassembled WGS sequence"/>
</dbReference>
<dbReference type="OrthoDB" id="7594814at2"/>
<protein>
    <recommendedName>
        <fullName evidence="3">DUF3486 family protein</fullName>
    </recommendedName>
</protein>
<gene>
    <name evidence="1" type="ORF">GA0061101_103259</name>
</gene>
<evidence type="ECO:0000313" key="2">
    <source>
        <dbReference type="Proteomes" id="UP000199205"/>
    </source>
</evidence>
<sequence>MANGRGRLTTIEMLPEACAPVVAWAAEQLQDRDRTQTEIYEEFVSKLQALDREYRGELEIKIPSFSAFNRYSIKLATMTRRLDETREIATAIAGKFDAQASDDLTLIAAEAIKTLIFELLTSAGESGIDPKGAMSLANALRAAAQAQTVSTARRQKVEADFADKAAKAVNSVTKSRGLSAETAQDILSQILGVEKQ</sequence>
<dbReference type="InterPro" id="IPR021874">
    <property type="entry name" value="Phage_Mu_Gp27"/>
</dbReference>
<name>A0A1C3USI6_9HYPH</name>
<reference evidence="2" key="1">
    <citation type="submission" date="2016-08" db="EMBL/GenBank/DDBJ databases">
        <authorList>
            <person name="Varghese N."/>
            <person name="Submissions Spin"/>
        </authorList>
    </citation>
    <scope>NUCLEOTIDE SEQUENCE [LARGE SCALE GENOMIC DNA]</scope>
    <source>
        <strain evidence="2">P1-7</strain>
    </source>
</reference>
<organism evidence="1 2">
    <name type="scientific">Rhizobium lusitanum</name>
    <dbReference type="NCBI Taxonomy" id="293958"/>
    <lineage>
        <taxon>Bacteria</taxon>
        <taxon>Pseudomonadati</taxon>
        <taxon>Pseudomonadota</taxon>
        <taxon>Alphaproteobacteria</taxon>
        <taxon>Hyphomicrobiales</taxon>
        <taxon>Rhizobiaceae</taxon>
        <taxon>Rhizobium/Agrobacterium group</taxon>
        <taxon>Rhizobium</taxon>
    </lineage>
</organism>
<dbReference type="RefSeq" id="WP_092573391.1">
    <property type="nucleotide sequence ID" value="NZ_FMAF01000003.1"/>
</dbReference>